<comment type="caution">
    <text evidence="3">The sequence shown here is derived from an EMBL/GenBank/DDBJ whole genome shotgun (WGS) entry which is preliminary data.</text>
</comment>
<comment type="similarity">
    <text evidence="1">Belongs to the pseudomonas-type ThrB family.</text>
</comment>
<proteinExistence type="inferred from homology"/>
<dbReference type="AlphaFoldDB" id="A0A2S5GDB7"/>
<dbReference type="PANTHER" id="PTHR21064:SF6">
    <property type="entry name" value="AMINOGLYCOSIDE PHOSPHOTRANSFERASE DOMAIN-CONTAINING PROTEIN"/>
    <property type="match status" value="1"/>
</dbReference>
<dbReference type="Proteomes" id="UP000239047">
    <property type="component" value="Unassembled WGS sequence"/>
</dbReference>
<keyword evidence="4" id="KW-1185">Reference proteome</keyword>
<dbReference type="Pfam" id="PF01636">
    <property type="entry name" value="APH"/>
    <property type="match status" value="1"/>
</dbReference>
<dbReference type="GO" id="GO:0009088">
    <property type="term" value="P:threonine biosynthetic process"/>
    <property type="evidence" value="ECO:0007669"/>
    <property type="project" value="TreeGrafter"/>
</dbReference>
<dbReference type="EMBL" id="PREZ01000003">
    <property type="protein sequence ID" value="PPA70915.1"/>
    <property type="molecule type" value="Genomic_DNA"/>
</dbReference>
<evidence type="ECO:0000313" key="3">
    <source>
        <dbReference type="EMBL" id="PPA70915.1"/>
    </source>
</evidence>
<accession>A0A2S5GDB7</accession>
<sequence length="341" mass="39726">MEKWIDDQFNEQVLKEAANRFGAVSTNAKKLGDFENYVFEVHKDSLSYILRLTHSSHRCRQDVLAELEWINFLHENGVNASLVHQSANGELVEELKLSDSSFFVCLFDKAPGDPVKAGDDHFSAPLFEKWGEMIGKMHRVTKNFEPGEARREHWTADDVIDLSNFLDSQKDGMIITGNEMLVNKIKEIPETKERFGLIHSDIHSGNFFFHEGDVHVFDFDDSTYFYYLSDIAIPLYYAVWAKLRNANLEERSAFGSKFYHSFLKGYVRENHLLEEWVEQLPLFLKLRDYALYGVFHKKVDLENGNERERELVREIRGRLLQNELIVDLNYKEIFQAVQAGD</sequence>
<evidence type="ECO:0000259" key="2">
    <source>
        <dbReference type="Pfam" id="PF01636"/>
    </source>
</evidence>
<dbReference type="OrthoDB" id="4030632at2"/>
<reference evidence="3 4" key="1">
    <citation type="submission" date="2018-02" db="EMBL/GenBank/DDBJ databases">
        <title>Jeotgalibacillus proteolyticum sp. nov. a protease producing bacterium isolated from ocean sediments of Laizhou Bay.</title>
        <authorList>
            <person name="Li Y."/>
        </authorList>
    </citation>
    <scope>NUCLEOTIDE SEQUENCE [LARGE SCALE GENOMIC DNA]</scope>
    <source>
        <strain evidence="3 4">22-7</strain>
    </source>
</reference>
<organism evidence="3 4">
    <name type="scientific">Jeotgalibacillus proteolyticus</name>
    <dbReference type="NCBI Taxonomy" id="2082395"/>
    <lineage>
        <taxon>Bacteria</taxon>
        <taxon>Bacillati</taxon>
        <taxon>Bacillota</taxon>
        <taxon>Bacilli</taxon>
        <taxon>Bacillales</taxon>
        <taxon>Caryophanaceae</taxon>
        <taxon>Jeotgalibacillus</taxon>
    </lineage>
</organism>
<protein>
    <recommendedName>
        <fullName evidence="2">Aminoglycoside phosphotransferase domain-containing protein</fullName>
    </recommendedName>
</protein>
<dbReference type="GO" id="GO:0004413">
    <property type="term" value="F:homoserine kinase activity"/>
    <property type="evidence" value="ECO:0007669"/>
    <property type="project" value="TreeGrafter"/>
</dbReference>
<dbReference type="PANTHER" id="PTHR21064">
    <property type="entry name" value="AMINOGLYCOSIDE PHOSPHOTRANSFERASE DOMAIN-CONTAINING PROTEIN-RELATED"/>
    <property type="match status" value="1"/>
</dbReference>
<evidence type="ECO:0000256" key="1">
    <source>
        <dbReference type="ARBA" id="ARBA00038240"/>
    </source>
</evidence>
<dbReference type="Gene3D" id="3.90.1200.10">
    <property type="match status" value="1"/>
</dbReference>
<dbReference type="RefSeq" id="WP_104057664.1">
    <property type="nucleotide sequence ID" value="NZ_PREZ01000003.1"/>
</dbReference>
<dbReference type="InterPro" id="IPR002575">
    <property type="entry name" value="Aminoglycoside_PTrfase"/>
</dbReference>
<dbReference type="InterPro" id="IPR011009">
    <property type="entry name" value="Kinase-like_dom_sf"/>
</dbReference>
<feature type="domain" description="Aminoglycoside phosphotransferase" evidence="2">
    <location>
        <begin position="32"/>
        <end position="245"/>
    </location>
</feature>
<name>A0A2S5GDB7_9BACL</name>
<dbReference type="SUPFAM" id="SSF56112">
    <property type="entry name" value="Protein kinase-like (PK-like)"/>
    <property type="match status" value="1"/>
</dbReference>
<dbReference type="InterPro" id="IPR050249">
    <property type="entry name" value="Pseudomonas-type_ThrB"/>
</dbReference>
<gene>
    <name evidence="3" type="ORF">C4B60_09005</name>
</gene>
<evidence type="ECO:0000313" key="4">
    <source>
        <dbReference type="Proteomes" id="UP000239047"/>
    </source>
</evidence>